<dbReference type="PANTHER" id="PTHR30576:SF21">
    <property type="entry name" value="UDP-GLUCOSE:UNDECAPRENYL-PHOSPHATE GLUCOSE-1-PHOSPHATE TRANSFERASE"/>
    <property type="match status" value="1"/>
</dbReference>
<dbReference type="PANTHER" id="PTHR30576">
    <property type="entry name" value="COLANIC BIOSYNTHESIS UDP-GLUCOSE LIPID CARRIER TRANSFERASE"/>
    <property type="match status" value="1"/>
</dbReference>
<sequence length="485" mass="54015">MVAFCEAAMALIQNTPNTALPAIARPRRPGKAFHYDDIAKVVATLDVVLIVASSVVSGLLYHWLAYGMLIDPSQSIGVGLTLAAAFVLVMSASGLYQPTALLSFGTQFKSLFLAGIGIVTFMTAVAFFLKIGGDFSRVSMGSFTVLALSTVAVSRLVWRDQLRKAMSHGLFQMKRALLICGDSFNHDRLAEEVSHYGMAIQHVLRCPNDDFSSLAGAFSAGIGFSVDEVLVATPYGNLPHVDTLLTELRALPLPIKVVVNDFAAELVSQPIQHIGGLVAFEIQRRPLTLTERFMKRAFDMMFAAMALIALAIPFIFVAIAIKLDSKGPVFFRQQRRGYNNEAFRIVKFRSMRVQEDGDTVTQARRQDSRITKVGRFIRATSIDELPQFWNVLCGHMSIVGPRPHAVAHDREYDQMIRKYTFRRHAKPGLTGWAQINGHRGETPTLGHMEARLNYDLWYIHNWSLFLDMRIIGRTVLEMINSKSAY</sequence>
<dbReference type="Pfam" id="PF13727">
    <property type="entry name" value="CoA_binding_3"/>
    <property type="match status" value="1"/>
</dbReference>
<feature type="domain" description="Bacterial sugar transferase" evidence="9">
    <location>
        <begin position="295"/>
        <end position="479"/>
    </location>
</feature>
<dbReference type="GO" id="GO:0009242">
    <property type="term" value="P:colanic acid biosynthetic process"/>
    <property type="evidence" value="ECO:0007669"/>
    <property type="project" value="TreeGrafter"/>
</dbReference>
<evidence type="ECO:0000256" key="2">
    <source>
        <dbReference type="ARBA" id="ARBA00006464"/>
    </source>
</evidence>
<dbReference type="InterPro" id="IPR017475">
    <property type="entry name" value="EPS_sugar_tfrase"/>
</dbReference>
<evidence type="ECO:0000256" key="6">
    <source>
        <dbReference type="ARBA" id="ARBA00023136"/>
    </source>
</evidence>
<organism evidence="10 11">
    <name type="scientific">Aureimonas fodinaquatilis</name>
    <dbReference type="NCBI Taxonomy" id="2565783"/>
    <lineage>
        <taxon>Bacteria</taxon>
        <taxon>Pseudomonadati</taxon>
        <taxon>Pseudomonadota</taxon>
        <taxon>Alphaproteobacteria</taxon>
        <taxon>Hyphomicrobiales</taxon>
        <taxon>Aurantimonadaceae</taxon>
        <taxon>Aureimonas</taxon>
    </lineage>
</organism>
<feature type="transmembrane region" description="Helical" evidence="8">
    <location>
        <begin position="41"/>
        <end position="64"/>
    </location>
</feature>
<dbReference type="EMBL" id="VTWH01000002">
    <property type="protein sequence ID" value="KAA0970581.1"/>
    <property type="molecule type" value="Genomic_DNA"/>
</dbReference>
<comment type="caution">
    <text evidence="10">The sequence shown here is derived from an EMBL/GenBank/DDBJ whole genome shotgun (WGS) entry which is preliminary data.</text>
</comment>
<evidence type="ECO:0000259" key="9">
    <source>
        <dbReference type="Pfam" id="PF02397"/>
    </source>
</evidence>
<evidence type="ECO:0000313" key="11">
    <source>
        <dbReference type="Proteomes" id="UP000324738"/>
    </source>
</evidence>
<keyword evidence="11" id="KW-1185">Reference proteome</keyword>
<feature type="transmembrane region" description="Helical" evidence="8">
    <location>
        <begin position="135"/>
        <end position="158"/>
    </location>
</feature>
<evidence type="ECO:0000256" key="5">
    <source>
        <dbReference type="ARBA" id="ARBA00022989"/>
    </source>
</evidence>
<dbReference type="GO" id="GO:0016020">
    <property type="term" value="C:membrane"/>
    <property type="evidence" value="ECO:0007669"/>
    <property type="project" value="UniProtKB-SubCell"/>
</dbReference>
<protein>
    <submittedName>
        <fullName evidence="10">Undecaprenyl-phosphate glucose phosphotransferase</fullName>
        <ecNumber evidence="10">2.7.8.31</ecNumber>
    </submittedName>
</protein>
<name>A0A5B0DXV8_9HYPH</name>
<keyword evidence="6 8" id="KW-0472">Membrane</keyword>
<dbReference type="InterPro" id="IPR003362">
    <property type="entry name" value="Bact_transf"/>
</dbReference>
<evidence type="ECO:0000256" key="3">
    <source>
        <dbReference type="ARBA" id="ARBA00022679"/>
    </source>
</evidence>
<keyword evidence="4 8" id="KW-0812">Transmembrane</keyword>
<keyword evidence="5 8" id="KW-1133">Transmembrane helix</keyword>
<dbReference type="InterPro" id="IPR017473">
    <property type="entry name" value="Undecaprenyl-P_gluc_Ptfrase"/>
</dbReference>
<dbReference type="OrthoDB" id="9808602at2"/>
<accession>A0A5B0DXV8</accession>
<dbReference type="NCBIfam" id="TIGR03023">
    <property type="entry name" value="WcaJ_sugtrans"/>
    <property type="match status" value="1"/>
</dbReference>
<feature type="transmembrane region" description="Helical" evidence="8">
    <location>
        <begin position="108"/>
        <end position="129"/>
    </location>
</feature>
<dbReference type="Pfam" id="PF02397">
    <property type="entry name" value="Bac_transf"/>
    <property type="match status" value="1"/>
</dbReference>
<feature type="transmembrane region" description="Helical" evidence="8">
    <location>
        <begin position="302"/>
        <end position="321"/>
    </location>
</feature>
<proteinExistence type="inferred from homology"/>
<dbReference type="NCBIfam" id="TIGR03025">
    <property type="entry name" value="EPS_sugtrans"/>
    <property type="match status" value="1"/>
</dbReference>
<evidence type="ECO:0000256" key="4">
    <source>
        <dbReference type="ARBA" id="ARBA00022692"/>
    </source>
</evidence>
<dbReference type="GO" id="GO:0089702">
    <property type="term" value="F:undecaprenyl-phosphate glucose phosphotransferase activity"/>
    <property type="evidence" value="ECO:0007669"/>
    <property type="project" value="UniProtKB-EC"/>
</dbReference>
<dbReference type="AlphaFoldDB" id="A0A5B0DXV8"/>
<dbReference type="GO" id="GO:0000271">
    <property type="term" value="P:polysaccharide biosynthetic process"/>
    <property type="evidence" value="ECO:0007669"/>
    <property type="project" value="UniProtKB-KW"/>
</dbReference>
<gene>
    <name evidence="10" type="ORF">FPY71_08765</name>
</gene>
<reference evidence="10 11" key="1">
    <citation type="submission" date="2019-08" db="EMBL/GenBank/DDBJ databases">
        <title>Aureimonas fodiniaquatilis sp. nov., isolated from a coal mine wastewater.</title>
        <authorList>
            <person name="Kim W."/>
        </authorList>
    </citation>
    <scope>NUCLEOTIDE SEQUENCE [LARGE SCALE GENOMIC DNA]</scope>
    <source>
        <strain evidence="10 11">CAU 1482</strain>
    </source>
</reference>
<comment type="subcellular location">
    <subcellularLocation>
        <location evidence="1">Membrane</location>
        <topology evidence="1">Multi-pass membrane protein</topology>
    </subcellularLocation>
</comment>
<keyword evidence="3 10" id="KW-0808">Transferase</keyword>
<feature type="transmembrane region" description="Helical" evidence="8">
    <location>
        <begin position="76"/>
        <end position="96"/>
    </location>
</feature>
<evidence type="ECO:0000256" key="8">
    <source>
        <dbReference type="SAM" id="Phobius"/>
    </source>
</evidence>
<evidence type="ECO:0000313" key="10">
    <source>
        <dbReference type="EMBL" id="KAA0970581.1"/>
    </source>
</evidence>
<keyword evidence="7" id="KW-0270">Exopolysaccharide synthesis</keyword>
<evidence type="ECO:0000256" key="7">
    <source>
        <dbReference type="ARBA" id="ARBA00023169"/>
    </source>
</evidence>
<dbReference type="Proteomes" id="UP000324738">
    <property type="component" value="Unassembled WGS sequence"/>
</dbReference>
<comment type="similarity">
    <text evidence="2">Belongs to the bacterial sugar transferase family.</text>
</comment>
<evidence type="ECO:0000256" key="1">
    <source>
        <dbReference type="ARBA" id="ARBA00004141"/>
    </source>
</evidence>
<dbReference type="EC" id="2.7.8.31" evidence="10"/>